<keyword evidence="7 9" id="KW-0238">DNA-binding</keyword>
<feature type="domain" description="RNA polymerase sigma factor 54 DNA-binding" evidence="10">
    <location>
        <begin position="323"/>
        <end position="482"/>
    </location>
</feature>
<dbReference type="RefSeq" id="WP_062214758.1">
    <property type="nucleotide sequence ID" value="NZ_CP012023.1"/>
</dbReference>
<evidence type="ECO:0000256" key="9">
    <source>
        <dbReference type="PIRNR" id="PIRNR000774"/>
    </source>
</evidence>
<evidence type="ECO:0000313" key="13">
    <source>
        <dbReference type="Proteomes" id="UP000064920"/>
    </source>
</evidence>
<evidence type="ECO:0000256" key="4">
    <source>
        <dbReference type="ARBA" id="ARBA00022695"/>
    </source>
</evidence>
<dbReference type="Pfam" id="PF00309">
    <property type="entry name" value="Sigma54_AID"/>
    <property type="match status" value="1"/>
</dbReference>
<keyword evidence="13" id="KW-1185">Reference proteome</keyword>
<keyword evidence="4 9" id="KW-0548">Nucleotidyltransferase</keyword>
<dbReference type="InterPro" id="IPR007046">
    <property type="entry name" value="RNA_pol_sigma_54_core-bd"/>
</dbReference>
<dbReference type="PIRSF" id="PIRSF000774">
    <property type="entry name" value="RpoN"/>
    <property type="match status" value="1"/>
</dbReference>
<comment type="function">
    <text evidence="9">Sigma factors are initiation factors that promote the attachment of RNA polymerase to specific initiation sites and are then released.</text>
</comment>
<dbReference type="PROSITE" id="PS00717">
    <property type="entry name" value="SIGMA54_1"/>
    <property type="match status" value="1"/>
</dbReference>
<keyword evidence="8 9" id="KW-0804">Transcription</keyword>
<keyword evidence="2 9" id="KW-0240">DNA-directed RNA polymerase</keyword>
<evidence type="ECO:0000313" key="12">
    <source>
        <dbReference type="EMBL" id="ALI54077.1"/>
    </source>
</evidence>
<gene>
    <name evidence="12" type="ORF">IMCC12053_127</name>
</gene>
<dbReference type="Pfam" id="PF04963">
    <property type="entry name" value="Sigma54_CBD"/>
    <property type="match status" value="1"/>
</dbReference>
<reference evidence="12 13" key="1">
    <citation type="submission" date="2015-05" db="EMBL/GenBank/DDBJ databases">
        <authorList>
            <person name="Wang D.B."/>
            <person name="Wang M."/>
        </authorList>
    </citation>
    <scope>NUCLEOTIDE SEQUENCE [LARGE SCALE GENOMIC DNA]</scope>
    <source>
        <strain evidence="12 13">IMCC 12053</strain>
    </source>
</reference>
<evidence type="ECO:0000256" key="1">
    <source>
        <dbReference type="ARBA" id="ARBA00008798"/>
    </source>
</evidence>
<dbReference type="Proteomes" id="UP000064920">
    <property type="component" value="Chromosome"/>
</dbReference>
<dbReference type="Gene3D" id="1.10.10.1330">
    <property type="entry name" value="RNA polymerase sigma-54 factor, core-binding domain"/>
    <property type="match status" value="1"/>
</dbReference>
<keyword evidence="6 9" id="KW-0731">Sigma factor</keyword>
<dbReference type="Gene3D" id="1.10.10.60">
    <property type="entry name" value="Homeodomain-like"/>
    <property type="match status" value="1"/>
</dbReference>
<dbReference type="PRINTS" id="PR00045">
    <property type="entry name" value="SIGMA54FCT"/>
</dbReference>
<evidence type="ECO:0000256" key="7">
    <source>
        <dbReference type="ARBA" id="ARBA00023125"/>
    </source>
</evidence>
<protein>
    <recommendedName>
        <fullName evidence="9">RNA polymerase sigma-54 factor</fullName>
    </recommendedName>
</protein>
<feature type="domain" description="RNA polymerase sigma factor 54 core-binding" evidence="11">
    <location>
        <begin position="125"/>
        <end position="306"/>
    </location>
</feature>
<dbReference type="AlphaFoldDB" id="A0A0N7HI30"/>
<dbReference type="PROSITE" id="PS00718">
    <property type="entry name" value="SIGMA54_2"/>
    <property type="match status" value="1"/>
</dbReference>
<dbReference type="PANTHER" id="PTHR32248">
    <property type="entry name" value="RNA POLYMERASE SIGMA-54 FACTOR"/>
    <property type="match status" value="1"/>
</dbReference>
<sequence>MKFTASQTVSQKQSIVITAQLQQAIKLLQMNNFELGQFLEEQSVDNPFLDVESATLHESASTKEYDTPVAASVTPTDIKVGEAAEDTPLNNEALENTFESSLLDLGNKTSSGMAHQDWDMIASTVEERKPSLYAYVCGEIDQLLAEPKERMIGYALAEAIEPSGWLGQPVEEIALMLRVSEALVCQVLIKLQTLEPAGLFARSLSECLLLQAREQDNDTTDFERLLAHLPMLAKGDMKALKKASGLSLERLRTLISLLRSFNPKPGSVFEGAAEPIRAPDLIVQASADGWKVDLNRSTMPSIHINRALAKAALKSLRSDDDKKFTTERVADANWLRRAIEQRNSTTLAIGAEIVRRQQAFLEQGIGALRPLVLRDVAEAIDVHESTVSRVTSGLMMATPQGTFRLKALFSVGLQGNGDDGAEAASAIKYKIKKLIETEPPSAPYSDDKIVDFMAKEGVKLARRTVAKYRDMQNIPSSFQRRRAASVAGLA</sequence>
<dbReference type="PROSITE" id="PS50044">
    <property type="entry name" value="SIGMA54_3"/>
    <property type="match status" value="1"/>
</dbReference>
<dbReference type="GO" id="GO:0003677">
    <property type="term" value="F:DNA binding"/>
    <property type="evidence" value="ECO:0007669"/>
    <property type="project" value="UniProtKB-KW"/>
</dbReference>
<dbReference type="NCBIfam" id="TIGR02395">
    <property type="entry name" value="rpoN_sigma"/>
    <property type="match status" value="1"/>
</dbReference>
<evidence type="ECO:0000256" key="8">
    <source>
        <dbReference type="ARBA" id="ARBA00023163"/>
    </source>
</evidence>
<proteinExistence type="inferred from homology"/>
<accession>A0A0N7HI30</accession>
<keyword evidence="3 9" id="KW-0808">Transferase</keyword>
<dbReference type="STRING" id="1397108.IMCC12053_127"/>
<dbReference type="InterPro" id="IPR038709">
    <property type="entry name" value="RpoN_core-bd_sf"/>
</dbReference>
<evidence type="ECO:0000256" key="6">
    <source>
        <dbReference type="ARBA" id="ARBA00023082"/>
    </source>
</evidence>
<evidence type="ECO:0000256" key="5">
    <source>
        <dbReference type="ARBA" id="ARBA00023015"/>
    </source>
</evidence>
<dbReference type="InterPro" id="IPR007634">
    <property type="entry name" value="RNA_pol_sigma_54_DNA-bd"/>
</dbReference>
<dbReference type="GO" id="GO:0016779">
    <property type="term" value="F:nucleotidyltransferase activity"/>
    <property type="evidence" value="ECO:0007669"/>
    <property type="project" value="UniProtKB-KW"/>
</dbReference>
<dbReference type="EMBL" id="CP012023">
    <property type="protein sequence ID" value="ALI54077.1"/>
    <property type="molecule type" value="Genomic_DNA"/>
</dbReference>
<evidence type="ECO:0000259" key="10">
    <source>
        <dbReference type="Pfam" id="PF04552"/>
    </source>
</evidence>
<evidence type="ECO:0000256" key="3">
    <source>
        <dbReference type="ARBA" id="ARBA00022679"/>
    </source>
</evidence>
<name>A0A0N7HI30_9RHOB</name>
<dbReference type="PATRIC" id="fig|1397108.4.peg.133"/>
<dbReference type="Pfam" id="PF04552">
    <property type="entry name" value="Sigma54_DBD"/>
    <property type="match status" value="1"/>
</dbReference>
<keyword evidence="5 9" id="KW-0805">Transcription regulation</keyword>
<evidence type="ECO:0000256" key="2">
    <source>
        <dbReference type="ARBA" id="ARBA00022478"/>
    </source>
</evidence>
<dbReference type="GO" id="GO:0016987">
    <property type="term" value="F:sigma factor activity"/>
    <property type="evidence" value="ECO:0007669"/>
    <property type="project" value="UniProtKB-KW"/>
</dbReference>
<comment type="similarity">
    <text evidence="1 9">Belongs to the sigma-54 factor family.</text>
</comment>
<dbReference type="GO" id="GO:0006352">
    <property type="term" value="P:DNA-templated transcription initiation"/>
    <property type="evidence" value="ECO:0007669"/>
    <property type="project" value="InterPro"/>
</dbReference>
<dbReference type="PANTHER" id="PTHR32248:SF4">
    <property type="entry name" value="RNA POLYMERASE SIGMA-54 FACTOR"/>
    <property type="match status" value="1"/>
</dbReference>
<dbReference type="GO" id="GO:0000428">
    <property type="term" value="C:DNA-directed RNA polymerase complex"/>
    <property type="evidence" value="ECO:0007669"/>
    <property type="project" value="UniProtKB-KW"/>
</dbReference>
<dbReference type="KEGG" id="cmar:IMCC12053_127"/>
<evidence type="ECO:0000259" key="11">
    <source>
        <dbReference type="Pfam" id="PF04963"/>
    </source>
</evidence>
<dbReference type="InterPro" id="IPR000394">
    <property type="entry name" value="RNA_pol_sigma_54"/>
</dbReference>
<dbReference type="GO" id="GO:0001216">
    <property type="term" value="F:DNA-binding transcription activator activity"/>
    <property type="evidence" value="ECO:0007669"/>
    <property type="project" value="InterPro"/>
</dbReference>
<organism evidence="12 13">
    <name type="scientific">Celeribacter marinus</name>
    <dbReference type="NCBI Taxonomy" id="1397108"/>
    <lineage>
        <taxon>Bacteria</taxon>
        <taxon>Pseudomonadati</taxon>
        <taxon>Pseudomonadota</taxon>
        <taxon>Alphaproteobacteria</taxon>
        <taxon>Rhodobacterales</taxon>
        <taxon>Roseobacteraceae</taxon>
        <taxon>Celeribacter</taxon>
    </lineage>
</organism>